<sequence>MQNERCTSFRQFSPAAAALVALLCAALLVALQALGDPELLSALMWGSAVQDKKALHPHGTAATFGVQDVSTVHMNEVKKEAVSLDGKGILLAPAPNLAAPAALKHKEKMGFMGVKVASAPAPSLGANSTVTGDAVLEEVDGTEVVYTRVAAPKAVLLLFHGCSHSALDWGRKSVTCPGCLGLPEELAIVRRAVARSYVPVAFSSSDKANRCWDAQWLDKSLDIPNVKQTFQKLAARERWEKLPVYALGASSGASMVLFLAMRMPLDGIVPQIMSLPPHMLEAKPTDPAAGKSWTYPPVYFVHMELDRATAQRVTADINVLKTKQGAWVTEKLIRPRPVSAELFLRIEGIDVKTAEAVHQTLKAAELLNATDFLKEDPRQTSTKWMPALKAIPGLAGISLEPESSPMFEELNLAWARHELISDHLDEVLDWLDARRRDGSAKLLAPLKPRRLLRYMLNDDDSLR</sequence>
<evidence type="ECO:0008006" key="3">
    <source>
        <dbReference type="Google" id="ProtNLM"/>
    </source>
</evidence>
<reference evidence="1 2" key="1">
    <citation type="journal article" date="2012" name="Genome Biol.">
        <title>The genome of the polar eukaryotic microalga coccomyxa subellipsoidea reveals traits of cold adaptation.</title>
        <authorList>
            <person name="Blanc G."/>
            <person name="Agarkova I."/>
            <person name="Grimwood J."/>
            <person name="Kuo A."/>
            <person name="Brueggeman A."/>
            <person name="Dunigan D."/>
            <person name="Gurnon J."/>
            <person name="Ladunga I."/>
            <person name="Lindquist E."/>
            <person name="Lucas S."/>
            <person name="Pangilinan J."/>
            <person name="Proschold T."/>
            <person name="Salamov A."/>
            <person name="Schmutz J."/>
            <person name="Weeks D."/>
            <person name="Yamada T."/>
            <person name="Claverie J.M."/>
            <person name="Grigoriev I."/>
            <person name="Van Etten J."/>
            <person name="Lomsadze A."/>
            <person name="Borodovsky M."/>
        </authorList>
    </citation>
    <scope>NUCLEOTIDE SEQUENCE [LARGE SCALE GENOMIC DNA]</scope>
    <source>
        <strain evidence="1 2">C-169</strain>
    </source>
</reference>
<dbReference type="AlphaFoldDB" id="I0ZB24"/>
<dbReference type="EMBL" id="AGSI01000001">
    <property type="protein sequence ID" value="EIE27843.1"/>
    <property type="molecule type" value="Genomic_DNA"/>
</dbReference>
<protein>
    <recommendedName>
        <fullName evidence="3">Alpha/beta-hydrolase</fullName>
    </recommendedName>
</protein>
<dbReference type="GeneID" id="17045714"/>
<name>I0ZB24_COCSC</name>
<proteinExistence type="predicted"/>
<dbReference type="SUPFAM" id="SSF53474">
    <property type="entry name" value="alpha/beta-Hydrolases"/>
    <property type="match status" value="1"/>
</dbReference>
<dbReference type="Gene3D" id="3.40.50.1820">
    <property type="entry name" value="alpha/beta hydrolase"/>
    <property type="match status" value="1"/>
</dbReference>
<gene>
    <name evidence="1" type="ORF">COCSUDRAFT_83463</name>
</gene>
<keyword evidence="2" id="KW-1185">Reference proteome</keyword>
<evidence type="ECO:0000313" key="2">
    <source>
        <dbReference type="Proteomes" id="UP000007264"/>
    </source>
</evidence>
<dbReference type="OrthoDB" id="10022521at2759"/>
<dbReference type="RefSeq" id="XP_005652387.1">
    <property type="nucleotide sequence ID" value="XM_005652330.1"/>
</dbReference>
<accession>I0ZB24</accession>
<dbReference type="KEGG" id="csl:COCSUDRAFT_83463"/>
<evidence type="ECO:0000313" key="1">
    <source>
        <dbReference type="EMBL" id="EIE27843.1"/>
    </source>
</evidence>
<dbReference type="Proteomes" id="UP000007264">
    <property type="component" value="Unassembled WGS sequence"/>
</dbReference>
<dbReference type="eggNOG" id="ENOG502QS1G">
    <property type="taxonomic scope" value="Eukaryota"/>
</dbReference>
<dbReference type="InterPro" id="IPR029058">
    <property type="entry name" value="AB_hydrolase_fold"/>
</dbReference>
<comment type="caution">
    <text evidence="1">The sequence shown here is derived from an EMBL/GenBank/DDBJ whole genome shotgun (WGS) entry which is preliminary data.</text>
</comment>
<organism evidence="1 2">
    <name type="scientific">Coccomyxa subellipsoidea (strain C-169)</name>
    <name type="common">Green microalga</name>
    <dbReference type="NCBI Taxonomy" id="574566"/>
    <lineage>
        <taxon>Eukaryota</taxon>
        <taxon>Viridiplantae</taxon>
        <taxon>Chlorophyta</taxon>
        <taxon>core chlorophytes</taxon>
        <taxon>Trebouxiophyceae</taxon>
        <taxon>Trebouxiophyceae incertae sedis</taxon>
        <taxon>Coccomyxaceae</taxon>
        <taxon>Coccomyxa</taxon>
        <taxon>Coccomyxa subellipsoidea</taxon>
    </lineage>
</organism>
<dbReference type="PANTHER" id="PTHR35128:SF1">
    <property type="entry name" value="SECRETION-REGULATING GUANINE NUCLEOTIDE EXCHANGE FACTOR"/>
    <property type="match status" value="1"/>
</dbReference>
<dbReference type="PANTHER" id="PTHR35128">
    <property type="entry name" value="SECRETION-REGULATING GUANINE NUCLEOTIDE EXCHANGE FACTOR"/>
    <property type="match status" value="1"/>
</dbReference>